<evidence type="ECO:0000313" key="4">
    <source>
        <dbReference type="Proteomes" id="UP000292884"/>
    </source>
</evidence>
<evidence type="ECO:0000259" key="2">
    <source>
        <dbReference type="PROSITE" id="PS50213"/>
    </source>
</evidence>
<organism evidence="3 4">
    <name type="scientific">Pedobacter frigiditerrae</name>
    <dbReference type="NCBI Taxonomy" id="2530452"/>
    <lineage>
        <taxon>Bacteria</taxon>
        <taxon>Pseudomonadati</taxon>
        <taxon>Bacteroidota</taxon>
        <taxon>Sphingobacteriia</taxon>
        <taxon>Sphingobacteriales</taxon>
        <taxon>Sphingobacteriaceae</taxon>
        <taxon>Pedobacter</taxon>
    </lineage>
</organism>
<dbReference type="Pfam" id="PF02469">
    <property type="entry name" value="Fasciclin"/>
    <property type="match status" value="2"/>
</dbReference>
<dbReference type="AlphaFoldDB" id="A0A4R0ML20"/>
<feature type="chain" id="PRO_5021023528" description="FAS1 domain-containing protein" evidence="1">
    <location>
        <begin position="24"/>
        <end position="578"/>
    </location>
</feature>
<name>A0A4R0ML20_9SPHI</name>
<dbReference type="EMBL" id="SJSK01000007">
    <property type="protein sequence ID" value="TCC87375.1"/>
    <property type="molecule type" value="Genomic_DNA"/>
</dbReference>
<feature type="domain" description="FAS1" evidence="2">
    <location>
        <begin position="177"/>
        <end position="339"/>
    </location>
</feature>
<feature type="signal peptide" evidence="1">
    <location>
        <begin position="1"/>
        <end position="23"/>
    </location>
</feature>
<dbReference type="SUPFAM" id="SSF82153">
    <property type="entry name" value="FAS1 domain"/>
    <property type="match status" value="2"/>
</dbReference>
<dbReference type="PANTHER" id="PTHR10900">
    <property type="entry name" value="PERIOSTIN-RELATED"/>
    <property type="match status" value="1"/>
</dbReference>
<dbReference type="PROSITE" id="PS50213">
    <property type="entry name" value="FAS1"/>
    <property type="match status" value="2"/>
</dbReference>
<gene>
    <name evidence="3" type="ORF">EZ428_22010</name>
</gene>
<dbReference type="OrthoDB" id="1144324at2"/>
<dbReference type="Gene3D" id="2.30.180.10">
    <property type="entry name" value="FAS1 domain"/>
    <property type="match status" value="2"/>
</dbReference>
<feature type="domain" description="FAS1" evidence="2">
    <location>
        <begin position="35"/>
        <end position="173"/>
    </location>
</feature>
<dbReference type="SMART" id="SM00554">
    <property type="entry name" value="FAS1"/>
    <property type="match status" value="1"/>
</dbReference>
<proteinExistence type="predicted"/>
<evidence type="ECO:0000313" key="3">
    <source>
        <dbReference type="EMBL" id="TCC87375.1"/>
    </source>
</evidence>
<dbReference type="RefSeq" id="WP_131555490.1">
    <property type="nucleotide sequence ID" value="NZ_SJSK01000007.1"/>
</dbReference>
<accession>A0A4R0ML20</accession>
<keyword evidence="4" id="KW-1185">Reference proteome</keyword>
<protein>
    <recommendedName>
        <fullName evidence="2">FAS1 domain-containing protein</fullName>
    </recommendedName>
</protein>
<dbReference type="InterPro" id="IPR036378">
    <property type="entry name" value="FAS1_dom_sf"/>
</dbReference>
<dbReference type="InterPro" id="IPR000782">
    <property type="entry name" value="FAS1_domain"/>
</dbReference>
<dbReference type="PANTHER" id="PTHR10900:SF77">
    <property type="entry name" value="FI19380P1"/>
    <property type="match status" value="1"/>
</dbReference>
<dbReference type="GO" id="GO:0005615">
    <property type="term" value="C:extracellular space"/>
    <property type="evidence" value="ECO:0007669"/>
    <property type="project" value="TreeGrafter"/>
</dbReference>
<comment type="caution">
    <text evidence="3">The sequence shown here is derived from an EMBL/GenBank/DDBJ whole genome shotgun (WGS) entry which is preliminary data.</text>
</comment>
<dbReference type="InterPro" id="IPR050904">
    <property type="entry name" value="Adhesion/Biosynth-related"/>
</dbReference>
<sequence>MKRNVKFMLLGICSAVICLMACRKNVLVEGTSKVVNMTQYLQNHPDEFSELSKVLERSETASFLNAYGSYTFFAPTNTAIKAYLTEKGKTTIDDISAGDWKNFVRFHLLEDSIPTSKFDDGKLYELTMYGQYLTTASENIAGVTKIRINRQANVINANISVGNGLIHSVDHVLTPASLSVAQTIEANPEYSIFTQALKASGLYASLNILPADNPDVERKWLTVIPETDAVFKSVGINNYNDLKAKYSNTGNPQLDTDSLHLFLDYHILSNAKYLADIITATAHNTLAPLEVLTAKLAGETVLINDDTFNGVHEQGFSLIRDKSDVTATNGVVHQPSAHFSIKIRAPFRVDWDAAAFPEIMKNTEYYKKNSYEFKPEETAALSEIKFSGPESGFIYRQGSAGTSKTSLNGDILVVPLATGGASNRAEWVEFRSPLLIKGKYKVWIGYYTQVQSNGTTEVTASIGADGTTDRVPLSNARTLSFSVKRPGINKTVNGVTVIDAEAEEAIGFKTYMANTSGSQVAKMLGIADLSKTGRYWLRLKAINGSQTTNNIDVIQFIPINDDQQYWKYNPDGSKILRP</sequence>
<reference evidence="3 4" key="1">
    <citation type="submission" date="2019-02" db="EMBL/GenBank/DDBJ databases">
        <title>Pedobacter sp. RP-1-13 sp. nov., isolated from Arctic soil.</title>
        <authorList>
            <person name="Dahal R.H."/>
        </authorList>
    </citation>
    <scope>NUCLEOTIDE SEQUENCE [LARGE SCALE GENOMIC DNA]</scope>
    <source>
        <strain evidence="3 4">RP-1-13</strain>
    </source>
</reference>
<dbReference type="Proteomes" id="UP000292884">
    <property type="component" value="Unassembled WGS sequence"/>
</dbReference>
<keyword evidence="1" id="KW-0732">Signal</keyword>
<evidence type="ECO:0000256" key="1">
    <source>
        <dbReference type="SAM" id="SignalP"/>
    </source>
</evidence>